<dbReference type="EMBL" id="CADIKK010000030">
    <property type="protein sequence ID" value="CAB3801492.1"/>
    <property type="molecule type" value="Genomic_DNA"/>
</dbReference>
<feature type="transmembrane region" description="Helical" evidence="1">
    <location>
        <begin position="20"/>
        <end position="41"/>
    </location>
</feature>
<dbReference type="Proteomes" id="UP000494365">
    <property type="component" value="Unassembled WGS sequence"/>
</dbReference>
<proteinExistence type="predicted"/>
<protein>
    <submittedName>
        <fullName evidence="2">Uncharacterized protein</fullName>
    </submittedName>
</protein>
<evidence type="ECO:0000256" key="1">
    <source>
        <dbReference type="SAM" id="Phobius"/>
    </source>
</evidence>
<organism evidence="2 3">
    <name type="scientific">Paraburkholderia ultramafica</name>
    <dbReference type="NCBI Taxonomy" id="1544867"/>
    <lineage>
        <taxon>Bacteria</taxon>
        <taxon>Pseudomonadati</taxon>
        <taxon>Pseudomonadota</taxon>
        <taxon>Betaproteobacteria</taxon>
        <taxon>Burkholderiales</taxon>
        <taxon>Burkholderiaceae</taxon>
        <taxon>Paraburkholderia</taxon>
    </lineage>
</organism>
<keyword evidence="1" id="KW-0472">Membrane</keyword>
<dbReference type="AlphaFoldDB" id="A0A6S7BIN7"/>
<keyword evidence="3" id="KW-1185">Reference proteome</keyword>
<evidence type="ECO:0000313" key="2">
    <source>
        <dbReference type="EMBL" id="CAB3801492.1"/>
    </source>
</evidence>
<sequence length="53" mass="6230">MDSHVPSIMKDYLFIAPHMTWLIIFLGAWPIALGVLLRFAAHIDPRSGRWRRR</sequence>
<name>A0A6S7BIN7_9BURK</name>
<evidence type="ECO:0000313" key="3">
    <source>
        <dbReference type="Proteomes" id="UP000494365"/>
    </source>
</evidence>
<gene>
    <name evidence="2" type="ORF">LMG28614_05412</name>
</gene>
<keyword evidence="1" id="KW-1133">Transmembrane helix</keyword>
<accession>A0A6S7BIN7</accession>
<reference evidence="2 3" key="1">
    <citation type="submission" date="2020-04" db="EMBL/GenBank/DDBJ databases">
        <authorList>
            <person name="De Canck E."/>
        </authorList>
    </citation>
    <scope>NUCLEOTIDE SEQUENCE [LARGE SCALE GENOMIC DNA]</scope>
    <source>
        <strain evidence="2 3">LMG 28614</strain>
    </source>
</reference>
<keyword evidence="1" id="KW-0812">Transmembrane</keyword>